<dbReference type="VEuPathDB" id="FungiDB:FUN_009187"/>
<gene>
    <name evidence="2" type="ORF">RhiirC2_549908</name>
</gene>
<reference evidence="2 3" key="1">
    <citation type="submission" date="2016-04" db="EMBL/GenBank/DDBJ databases">
        <title>Genome analyses suggest a sexual origin of heterokaryosis in a supposedly ancient asexual fungus.</title>
        <authorList>
            <person name="Ropars J."/>
            <person name="Sedzielewska K."/>
            <person name="Noel J."/>
            <person name="Charron P."/>
            <person name="Farinelli L."/>
            <person name="Marton T."/>
            <person name="Kruger M."/>
            <person name="Pelin A."/>
            <person name="Brachmann A."/>
            <person name="Corradi N."/>
        </authorList>
    </citation>
    <scope>NUCLEOTIDE SEQUENCE [LARGE SCALE GENOMIC DNA]</scope>
    <source>
        <strain evidence="2 3">C2</strain>
    </source>
</reference>
<accession>A0A2N1N2S4</accession>
<keyword evidence="1" id="KW-0472">Membrane</keyword>
<dbReference type="Proteomes" id="UP000233469">
    <property type="component" value="Unassembled WGS sequence"/>
</dbReference>
<protein>
    <submittedName>
        <fullName evidence="2">Uncharacterized protein</fullName>
    </submittedName>
</protein>
<evidence type="ECO:0000313" key="2">
    <source>
        <dbReference type="EMBL" id="PKK68177.1"/>
    </source>
</evidence>
<keyword evidence="1" id="KW-0812">Transmembrane</keyword>
<name>A0A2N1N2S4_9GLOM</name>
<sequence length="135" mass="15724">MGDNGVSWNSLQAIFFSVWPLRNLYREIIMYGHTQGEMTAKNIRETTIYGQGEMINGNNSAKNIREATIYRYIQGEIINKFMPEVQNQPSNSNFDAHYQNYCRCCITHIATVRLKIIHIFVIHIFVLYVNFINAI</sequence>
<feature type="transmembrane region" description="Helical" evidence="1">
    <location>
        <begin position="116"/>
        <end position="134"/>
    </location>
</feature>
<dbReference type="AlphaFoldDB" id="A0A2N1N2S4"/>
<reference evidence="2 3" key="2">
    <citation type="submission" date="2017-10" db="EMBL/GenBank/DDBJ databases">
        <title>Extensive intraspecific genome diversity in a model arbuscular mycorrhizal fungus.</title>
        <authorList>
            <person name="Chen E.C.H."/>
            <person name="Morin E."/>
            <person name="Baudet D."/>
            <person name="Noel J."/>
            <person name="Ndikumana S."/>
            <person name="Charron P."/>
            <person name="St-Onge C."/>
            <person name="Giorgi J."/>
            <person name="Grigoriev I.V."/>
            <person name="Roux C."/>
            <person name="Martin F.M."/>
            <person name="Corradi N."/>
        </authorList>
    </citation>
    <scope>NUCLEOTIDE SEQUENCE [LARGE SCALE GENOMIC DNA]</scope>
    <source>
        <strain evidence="2 3">C2</strain>
    </source>
</reference>
<evidence type="ECO:0000256" key="1">
    <source>
        <dbReference type="SAM" id="Phobius"/>
    </source>
</evidence>
<keyword evidence="1" id="KW-1133">Transmembrane helix</keyword>
<proteinExistence type="predicted"/>
<dbReference type="VEuPathDB" id="FungiDB:RhiirFUN_017485"/>
<comment type="caution">
    <text evidence="2">The sequence shown here is derived from an EMBL/GenBank/DDBJ whole genome shotgun (WGS) entry which is preliminary data.</text>
</comment>
<organism evidence="2 3">
    <name type="scientific">Rhizophagus irregularis</name>
    <dbReference type="NCBI Taxonomy" id="588596"/>
    <lineage>
        <taxon>Eukaryota</taxon>
        <taxon>Fungi</taxon>
        <taxon>Fungi incertae sedis</taxon>
        <taxon>Mucoromycota</taxon>
        <taxon>Glomeromycotina</taxon>
        <taxon>Glomeromycetes</taxon>
        <taxon>Glomerales</taxon>
        <taxon>Glomeraceae</taxon>
        <taxon>Rhizophagus</taxon>
    </lineage>
</organism>
<dbReference type="EMBL" id="LLXL01000873">
    <property type="protein sequence ID" value="PKK68177.1"/>
    <property type="molecule type" value="Genomic_DNA"/>
</dbReference>
<evidence type="ECO:0000313" key="3">
    <source>
        <dbReference type="Proteomes" id="UP000233469"/>
    </source>
</evidence>